<reference evidence="2 3" key="1">
    <citation type="submission" date="2021-01" db="EMBL/GenBank/DDBJ databases">
        <title>Whole genome shotgun sequence of Planobispora longispora NBRC 13918.</title>
        <authorList>
            <person name="Komaki H."/>
            <person name="Tamura T."/>
        </authorList>
    </citation>
    <scope>NUCLEOTIDE SEQUENCE [LARGE SCALE GENOMIC DNA]</scope>
    <source>
        <strain evidence="2 3">NBRC 13918</strain>
    </source>
</reference>
<name>A0A8J3RU82_9ACTN</name>
<dbReference type="Proteomes" id="UP000616724">
    <property type="component" value="Unassembled WGS sequence"/>
</dbReference>
<feature type="signal peptide" evidence="1">
    <location>
        <begin position="1"/>
        <end position="27"/>
    </location>
</feature>
<keyword evidence="3" id="KW-1185">Reference proteome</keyword>
<feature type="chain" id="PRO_5035185660" description="Secreted protein" evidence="1">
    <location>
        <begin position="28"/>
        <end position="139"/>
    </location>
</feature>
<evidence type="ECO:0000313" key="3">
    <source>
        <dbReference type="Proteomes" id="UP000616724"/>
    </source>
</evidence>
<sequence length="139" mass="14787">MIKRILGAAITLTATAGLLAAPTAASASSEATRLGTCTYSARKPVLAGGTIFAYAPWRCGMAPDEVTVMYVEIFRDGRSVKFATFSRYGVFSQTNATGVPCIAGVHTYKVRTFGWSGDQPTSWLPKDSPTYTNTSGRCS</sequence>
<keyword evidence="1" id="KW-0732">Signal</keyword>
<accession>A0A8J3RU82</accession>
<evidence type="ECO:0008006" key="4">
    <source>
        <dbReference type="Google" id="ProtNLM"/>
    </source>
</evidence>
<proteinExistence type="predicted"/>
<comment type="caution">
    <text evidence="2">The sequence shown here is derived from an EMBL/GenBank/DDBJ whole genome shotgun (WGS) entry which is preliminary data.</text>
</comment>
<dbReference type="EMBL" id="BOOH01000051">
    <property type="protein sequence ID" value="GIH79659.1"/>
    <property type="molecule type" value="Genomic_DNA"/>
</dbReference>
<protein>
    <recommendedName>
        <fullName evidence="4">Secreted protein</fullName>
    </recommendedName>
</protein>
<evidence type="ECO:0000256" key="1">
    <source>
        <dbReference type="SAM" id="SignalP"/>
    </source>
</evidence>
<gene>
    <name evidence="2" type="ORF">Plo01_60880</name>
</gene>
<dbReference type="AlphaFoldDB" id="A0A8J3RU82"/>
<evidence type="ECO:0000313" key="2">
    <source>
        <dbReference type="EMBL" id="GIH79659.1"/>
    </source>
</evidence>
<organism evidence="2 3">
    <name type="scientific">Planobispora longispora</name>
    <dbReference type="NCBI Taxonomy" id="28887"/>
    <lineage>
        <taxon>Bacteria</taxon>
        <taxon>Bacillati</taxon>
        <taxon>Actinomycetota</taxon>
        <taxon>Actinomycetes</taxon>
        <taxon>Streptosporangiales</taxon>
        <taxon>Streptosporangiaceae</taxon>
        <taxon>Planobispora</taxon>
    </lineage>
</organism>